<dbReference type="CDD" id="cd06850">
    <property type="entry name" value="biotinyl_domain"/>
    <property type="match status" value="1"/>
</dbReference>
<dbReference type="Proteomes" id="UP000680805">
    <property type="component" value="Chromosome"/>
</dbReference>
<keyword evidence="3 6" id="KW-0547">Nucleotide-binding</keyword>
<evidence type="ECO:0000256" key="4">
    <source>
        <dbReference type="ARBA" id="ARBA00022840"/>
    </source>
</evidence>
<reference evidence="11" key="1">
    <citation type="submission" date="2021-06" db="EMBL/GenBank/DDBJ databases">
        <title>Bradyrhizobium sp. S2-11-2 Genome sequencing.</title>
        <authorList>
            <person name="Jin L."/>
        </authorList>
    </citation>
    <scope>NUCLEOTIDE SEQUENCE</scope>
    <source>
        <strain evidence="11">S2-11-2</strain>
    </source>
</reference>
<feature type="domain" description="Biotin carboxylation" evidence="9">
    <location>
        <begin position="2"/>
        <end position="460"/>
    </location>
</feature>
<dbReference type="InterPro" id="IPR029045">
    <property type="entry name" value="ClpP/crotonase-like_dom_sf"/>
</dbReference>
<evidence type="ECO:0000313" key="11">
    <source>
        <dbReference type="EMBL" id="QWG17199.1"/>
    </source>
</evidence>
<dbReference type="GO" id="GO:0016874">
    <property type="term" value="F:ligase activity"/>
    <property type="evidence" value="ECO:0007669"/>
    <property type="project" value="UniProtKB-KW"/>
</dbReference>
<protein>
    <submittedName>
        <fullName evidence="11">Biotin/lipoyl-binding protein</fullName>
    </submittedName>
</protein>
<dbReference type="InterPro" id="IPR011763">
    <property type="entry name" value="COA_CT_C"/>
</dbReference>
<dbReference type="InterPro" id="IPR011764">
    <property type="entry name" value="Biotin_carboxylation_dom"/>
</dbReference>
<evidence type="ECO:0000259" key="9">
    <source>
        <dbReference type="PROSITE" id="PS50979"/>
    </source>
</evidence>
<dbReference type="Pfam" id="PF02785">
    <property type="entry name" value="Biotin_carb_C"/>
    <property type="match status" value="1"/>
</dbReference>
<dbReference type="InterPro" id="IPR011054">
    <property type="entry name" value="Rudment_hybrid_motif"/>
</dbReference>
<evidence type="ECO:0000256" key="3">
    <source>
        <dbReference type="ARBA" id="ARBA00022741"/>
    </source>
</evidence>
<dbReference type="Gene3D" id="3.40.50.20">
    <property type="match status" value="1"/>
</dbReference>
<accession>A0A975NMI8</accession>
<dbReference type="Pfam" id="PF01039">
    <property type="entry name" value="Carboxyl_trans"/>
    <property type="match status" value="1"/>
</dbReference>
<dbReference type="Pfam" id="PF00289">
    <property type="entry name" value="Biotin_carb_N"/>
    <property type="match status" value="1"/>
</dbReference>
<keyword evidence="2" id="KW-0436">Ligase</keyword>
<dbReference type="Gene3D" id="3.30.1490.20">
    <property type="entry name" value="ATP-grasp fold, A domain"/>
    <property type="match status" value="1"/>
</dbReference>
<proteinExistence type="predicted"/>
<evidence type="ECO:0000259" key="10">
    <source>
        <dbReference type="PROSITE" id="PS50989"/>
    </source>
</evidence>
<dbReference type="Pfam" id="PF00364">
    <property type="entry name" value="Biotin_lipoyl"/>
    <property type="match status" value="1"/>
</dbReference>
<dbReference type="Gene3D" id="3.90.226.10">
    <property type="entry name" value="2-enoyl-CoA Hydratase, Chain A, domain 1"/>
    <property type="match status" value="2"/>
</dbReference>
<dbReference type="InterPro" id="IPR011053">
    <property type="entry name" value="Single_hybrid_motif"/>
</dbReference>
<gene>
    <name evidence="11" type="ORF">KMZ68_19785</name>
</gene>
<dbReference type="SUPFAM" id="SSF56059">
    <property type="entry name" value="Glutathione synthetase ATP-binding domain-like"/>
    <property type="match status" value="1"/>
</dbReference>
<dbReference type="InterPro" id="IPR011761">
    <property type="entry name" value="ATP-grasp"/>
</dbReference>
<dbReference type="InterPro" id="IPR005482">
    <property type="entry name" value="Biotin_COase_C"/>
</dbReference>
<feature type="domain" description="CoA carboxyltransferase C-terminal" evidence="10">
    <location>
        <begin position="849"/>
        <end position="1088"/>
    </location>
</feature>
<dbReference type="InterPro" id="IPR005481">
    <property type="entry name" value="BC-like_N"/>
</dbReference>
<comment type="cofactor">
    <cofactor evidence="1">
        <name>biotin</name>
        <dbReference type="ChEBI" id="CHEBI:57586"/>
    </cofactor>
</comment>
<dbReference type="Gene3D" id="3.30.470.20">
    <property type="entry name" value="ATP-grasp fold, B domain"/>
    <property type="match status" value="1"/>
</dbReference>
<evidence type="ECO:0000313" key="12">
    <source>
        <dbReference type="Proteomes" id="UP000680805"/>
    </source>
</evidence>
<dbReference type="InterPro" id="IPR051602">
    <property type="entry name" value="ACC_Biotin_Carboxylase"/>
</dbReference>
<dbReference type="SMART" id="SM00878">
    <property type="entry name" value="Biotin_carb_C"/>
    <property type="match status" value="1"/>
</dbReference>
<dbReference type="InterPro" id="IPR013815">
    <property type="entry name" value="ATP_grasp_subdomain_1"/>
</dbReference>
<dbReference type="PANTHER" id="PTHR48095">
    <property type="entry name" value="PYRUVATE CARBOXYLASE SUBUNIT A"/>
    <property type="match status" value="1"/>
</dbReference>
<dbReference type="InterPro" id="IPR005479">
    <property type="entry name" value="CPAse_ATP-bd"/>
</dbReference>
<name>A0A975NMI8_9BRAD</name>
<dbReference type="EMBL" id="CP076135">
    <property type="protein sequence ID" value="QWG17199.1"/>
    <property type="molecule type" value="Genomic_DNA"/>
</dbReference>
<dbReference type="InterPro" id="IPR016185">
    <property type="entry name" value="PreATP-grasp_dom_sf"/>
</dbReference>
<evidence type="ECO:0000256" key="5">
    <source>
        <dbReference type="ARBA" id="ARBA00023267"/>
    </source>
</evidence>
<keyword evidence="4 6" id="KW-0067">ATP-binding</keyword>
<evidence type="ECO:0000256" key="6">
    <source>
        <dbReference type="PROSITE-ProRule" id="PRU00409"/>
    </source>
</evidence>
<dbReference type="PROSITE" id="PS50975">
    <property type="entry name" value="ATP_GRASP"/>
    <property type="match status" value="1"/>
</dbReference>
<evidence type="ECO:0000259" key="8">
    <source>
        <dbReference type="PROSITE" id="PS50975"/>
    </source>
</evidence>
<dbReference type="Gene3D" id="2.40.50.100">
    <property type="match status" value="1"/>
</dbReference>
<dbReference type="PROSITE" id="PS00867">
    <property type="entry name" value="CPSASE_2"/>
    <property type="match status" value="1"/>
</dbReference>
<organism evidence="11 12">
    <name type="scientific">Bradyrhizobium sediminis</name>
    <dbReference type="NCBI Taxonomy" id="2840469"/>
    <lineage>
        <taxon>Bacteria</taxon>
        <taxon>Pseudomonadati</taxon>
        <taxon>Pseudomonadota</taxon>
        <taxon>Alphaproteobacteria</taxon>
        <taxon>Hyphomicrobiales</taxon>
        <taxon>Nitrobacteraceae</taxon>
        <taxon>Bradyrhizobium</taxon>
    </lineage>
</organism>
<dbReference type="GO" id="GO:0046872">
    <property type="term" value="F:metal ion binding"/>
    <property type="evidence" value="ECO:0007669"/>
    <property type="project" value="InterPro"/>
</dbReference>
<feature type="domain" description="ATP-grasp" evidence="8">
    <location>
        <begin position="120"/>
        <end position="323"/>
    </location>
</feature>
<evidence type="ECO:0000256" key="2">
    <source>
        <dbReference type="ARBA" id="ARBA00022598"/>
    </source>
</evidence>
<dbReference type="RefSeq" id="WP_215612853.1">
    <property type="nucleotide sequence ID" value="NZ_CP076135.1"/>
</dbReference>
<dbReference type="KEGG" id="bsei:KMZ68_19785"/>
<sequence>MPFHRLLIANRGEIAIRIARAAGETGLATVAIYPSDDALSLHVRAADEAHEIPGRGARAYLDIEAVIATAKAANCDALHPGYGFLSENSLLARRCAEQGIVFVGPSPEALDLFGDKIEAKRLAKRCGLPVIEGATGPTTLDEARAFFASLGAGGAIMIKAVAGGGGRGMRFVEDAAKLEEAYARCQSEAKAAFGNANVYVERLIRKARHIEVQIIGDHYGTISHLWERECTVQRRNQKLIEVAPSPSLSDGLRTRIIDAAKALAAAAHYDNLGTFEFLVDGETTVGDPAFAFIEANPRLQVEHTVTEEVLGVDLVKSQLAVAAGATLASLGLGQSAVPAPRGFAMQLRINMEVMDEKGATKPTGGTLAVFDPPSGPGVRVDTFGYAGYKTSAAFDSLLAKVIVHSPAASWPDVVQKAARALREFRIGGVATNIPFIQAVLAHPDFAANRIATDFIDIHVAALVSATKEIARPLFFAAGNAAGEAAPSSKASETAADPAGSVPVPAPLQGTIVAIEVSEGDLVRPGQQIAILESMKMEHLVAAPHGGKVTKIGAASGATLMHGETILFLEPAEIEGGEVEEEATIDLDHIRPDLADLIARHAITLDENRPAAVERRRKTNQRTARENIAQLVDEGSFVEYGSLAIAAQRRRRKLDDLIRNTPADGLIAGVATVNADKFGAHGARCMVISYDYTVLAGTQGHMNHKKIDRMLGLVEQWRMPLVFYGEGGGGRPGDTDRLGMTGLDGPSFVQFAKLSGLVPVVGVVSGYCFAGNAAMLGCCDVIIATKNASIGMGGPAMIEGGGLGVYHPAEVGPVSFQAPNGVIDILVEDEEEATSAAQKYLSYFQGSVASWKAPDQRLLRRAIPENRLRVYDIRTVIDLLADEGSVLEIRRDFGVGMITAFIRIEGKPFGLIANNPKHLGGAIDAPAGDKAARFMQLCDAFDIPIVSLCDTPGFMVGPEAEKTAIVRHVARMFVTGASLTVPLFAVVLRKGYGLGAQSMIGGGFHASFFTVAWPTGEFGGMGLEGYVQLGFRKEMEAIADPVEREKYYQAKVGELYANGKATSIASVLEIDEVIDPAETRRWIMAGLNSVPKPEPRSHRKRPCIDAW</sequence>
<dbReference type="PROSITE" id="PS50989">
    <property type="entry name" value="COA_CT_CTER"/>
    <property type="match status" value="1"/>
</dbReference>
<dbReference type="InterPro" id="IPR034733">
    <property type="entry name" value="AcCoA_carboxyl_beta"/>
</dbReference>
<evidence type="ECO:0000259" key="7">
    <source>
        <dbReference type="PROSITE" id="PS50968"/>
    </source>
</evidence>
<dbReference type="PROSITE" id="PS50968">
    <property type="entry name" value="BIOTINYL_LIPOYL"/>
    <property type="match status" value="1"/>
</dbReference>
<dbReference type="Pfam" id="PF02786">
    <property type="entry name" value="CPSase_L_D2"/>
    <property type="match status" value="1"/>
</dbReference>
<dbReference type="GO" id="GO:0005524">
    <property type="term" value="F:ATP binding"/>
    <property type="evidence" value="ECO:0007669"/>
    <property type="project" value="UniProtKB-UniRule"/>
</dbReference>
<dbReference type="SUPFAM" id="SSF51246">
    <property type="entry name" value="Rudiment single hybrid motif"/>
    <property type="match status" value="1"/>
</dbReference>
<dbReference type="AlphaFoldDB" id="A0A975NMI8"/>
<dbReference type="PROSITE" id="PS50979">
    <property type="entry name" value="BC"/>
    <property type="match status" value="1"/>
</dbReference>
<dbReference type="InterPro" id="IPR000089">
    <property type="entry name" value="Biotin_lipoyl"/>
</dbReference>
<feature type="domain" description="Lipoyl-binding" evidence="7">
    <location>
        <begin position="491"/>
        <end position="569"/>
    </location>
</feature>
<dbReference type="SUPFAM" id="SSF52096">
    <property type="entry name" value="ClpP/crotonase"/>
    <property type="match status" value="2"/>
</dbReference>
<dbReference type="SUPFAM" id="SSF52440">
    <property type="entry name" value="PreATP-grasp domain"/>
    <property type="match status" value="1"/>
</dbReference>
<dbReference type="PANTHER" id="PTHR48095:SF5">
    <property type="entry name" value="BLL7292 PROTEIN"/>
    <property type="match status" value="1"/>
</dbReference>
<dbReference type="SUPFAM" id="SSF51230">
    <property type="entry name" value="Single hybrid motif"/>
    <property type="match status" value="1"/>
</dbReference>
<keyword evidence="5" id="KW-0092">Biotin</keyword>
<evidence type="ECO:0000256" key="1">
    <source>
        <dbReference type="ARBA" id="ARBA00001953"/>
    </source>
</evidence>